<proteinExistence type="predicted"/>
<protein>
    <submittedName>
        <fullName evidence="1">Uncharacterized protein</fullName>
    </submittedName>
</protein>
<sequence length="136" mass="15849">MRFRAALQLKSMLITVRKLINPLLDKPTLASYHQLLRQASLRSSKKRLLSGTYDIPKGYLALYVGRERHRFVVPIHYLSHRIFKALLEKSAKEFEFRYSNGIKIACEAKTFRQLLWLVENNDPSAQTMDIAELLDN</sequence>
<gene>
    <name evidence="1" type="ORF">O6H91_05G105300</name>
</gene>
<reference evidence="2" key="1">
    <citation type="journal article" date="2024" name="Proc. Natl. Acad. Sci. U.S.A.">
        <title>Extraordinary preservation of gene collinearity over three hundred million years revealed in homosporous lycophytes.</title>
        <authorList>
            <person name="Li C."/>
            <person name="Wickell D."/>
            <person name="Kuo L.Y."/>
            <person name="Chen X."/>
            <person name="Nie B."/>
            <person name="Liao X."/>
            <person name="Peng D."/>
            <person name="Ji J."/>
            <person name="Jenkins J."/>
            <person name="Williams M."/>
            <person name="Shu S."/>
            <person name="Plott C."/>
            <person name="Barry K."/>
            <person name="Rajasekar S."/>
            <person name="Grimwood J."/>
            <person name="Han X."/>
            <person name="Sun S."/>
            <person name="Hou Z."/>
            <person name="He W."/>
            <person name="Dai G."/>
            <person name="Sun C."/>
            <person name="Schmutz J."/>
            <person name="Leebens-Mack J.H."/>
            <person name="Li F.W."/>
            <person name="Wang L."/>
        </authorList>
    </citation>
    <scope>NUCLEOTIDE SEQUENCE [LARGE SCALE GENOMIC DNA]</scope>
    <source>
        <strain evidence="2">cv. PW_Plant_1</strain>
    </source>
</reference>
<accession>A0ACC2DRZ1</accession>
<evidence type="ECO:0000313" key="2">
    <source>
        <dbReference type="Proteomes" id="UP001162992"/>
    </source>
</evidence>
<evidence type="ECO:0000313" key="1">
    <source>
        <dbReference type="EMBL" id="KAJ7556941.1"/>
    </source>
</evidence>
<organism evidence="1 2">
    <name type="scientific">Diphasiastrum complanatum</name>
    <name type="common">Issler's clubmoss</name>
    <name type="synonym">Lycopodium complanatum</name>
    <dbReference type="NCBI Taxonomy" id="34168"/>
    <lineage>
        <taxon>Eukaryota</taxon>
        <taxon>Viridiplantae</taxon>
        <taxon>Streptophyta</taxon>
        <taxon>Embryophyta</taxon>
        <taxon>Tracheophyta</taxon>
        <taxon>Lycopodiopsida</taxon>
        <taxon>Lycopodiales</taxon>
        <taxon>Lycopodiaceae</taxon>
        <taxon>Lycopodioideae</taxon>
        <taxon>Diphasiastrum</taxon>
    </lineage>
</organism>
<dbReference type="Proteomes" id="UP001162992">
    <property type="component" value="Chromosome 5"/>
</dbReference>
<comment type="caution">
    <text evidence="1">The sequence shown here is derived from an EMBL/GenBank/DDBJ whole genome shotgun (WGS) entry which is preliminary data.</text>
</comment>
<dbReference type="EMBL" id="CM055096">
    <property type="protein sequence ID" value="KAJ7556941.1"/>
    <property type="molecule type" value="Genomic_DNA"/>
</dbReference>
<name>A0ACC2DRZ1_DIPCM</name>
<keyword evidence="2" id="KW-1185">Reference proteome</keyword>